<name>A0ABW0GL39_9MICO</name>
<reference evidence="3" key="1">
    <citation type="journal article" date="2019" name="Int. J. Syst. Evol. Microbiol.">
        <title>The Global Catalogue of Microorganisms (GCM) 10K type strain sequencing project: providing services to taxonomists for standard genome sequencing and annotation.</title>
        <authorList>
            <consortium name="The Broad Institute Genomics Platform"/>
            <consortium name="The Broad Institute Genome Sequencing Center for Infectious Disease"/>
            <person name="Wu L."/>
            <person name="Ma J."/>
        </authorList>
    </citation>
    <scope>NUCLEOTIDE SEQUENCE [LARGE SCALE GENOMIC DNA]</scope>
    <source>
        <strain evidence="3">CCUG 43114</strain>
    </source>
</reference>
<keyword evidence="3" id="KW-1185">Reference proteome</keyword>
<sequence length="180" mass="20043">MTGEERAPQEERGSPLGRYEPHDDATTDGATVHVVLRGLPVQVWLASREHHDDLMREYRLLALAGDLEAHHAPARLVELVEILGQRYAAAASRRDEELEAALAAGLAVIDQESDVTPAAVGAVRELRRLMAESDRFCEEAQLLTLPRPPVVRDFGEWFLDEFERQLEGHAPTPWDGPLTP</sequence>
<dbReference type="EMBL" id="JBHSLD010000007">
    <property type="protein sequence ID" value="MFC5380592.1"/>
    <property type="molecule type" value="Genomic_DNA"/>
</dbReference>
<proteinExistence type="predicted"/>
<dbReference type="RefSeq" id="WP_340267981.1">
    <property type="nucleotide sequence ID" value="NZ_JBBEOG010000002.1"/>
</dbReference>
<feature type="compositionally biased region" description="Basic and acidic residues" evidence="1">
    <location>
        <begin position="1"/>
        <end position="25"/>
    </location>
</feature>
<evidence type="ECO:0000313" key="3">
    <source>
        <dbReference type="Proteomes" id="UP001596122"/>
    </source>
</evidence>
<protein>
    <submittedName>
        <fullName evidence="2">Uncharacterized protein</fullName>
    </submittedName>
</protein>
<evidence type="ECO:0000256" key="1">
    <source>
        <dbReference type="SAM" id="MobiDB-lite"/>
    </source>
</evidence>
<gene>
    <name evidence="2" type="ORF">ACFPJ6_07310</name>
</gene>
<accession>A0ABW0GL39</accession>
<feature type="region of interest" description="Disordered" evidence="1">
    <location>
        <begin position="1"/>
        <end position="29"/>
    </location>
</feature>
<comment type="caution">
    <text evidence="2">The sequence shown here is derived from an EMBL/GenBank/DDBJ whole genome shotgun (WGS) entry which is preliminary data.</text>
</comment>
<evidence type="ECO:0000313" key="2">
    <source>
        <dbReference type="EMBL" id="MFC5380592.1"/>
    </source>
</evidence>
<organism evidence="2 3">
    <name type="scientific">Aquipuribacter nitratireducens</name>
    <dbReference type="NCBI Taxonomy" id="650104"/>
    <lineage>
        <taxon>Bacteria</taxon>
        <taxon>Bacillati</taxon>
        <taxon>Actinomycetota</taxon>
        <taxon>Actinomycetes</taxon>
        <taxon>Micrococcales</taxon>
        <taxon>Intrasporangiaceae</taxon>
        <taxon>Aquipuribacter</taxon>
    </lineage>
</organism>
<dbReference type="Proteomes" id="UP001596122">
    <property type="component" value="Unassembled WGS sequence"/>
</dbReference>